<dbReference type="PANTHER" id="PTHR21089">
    <property type="entry name" value="SHIKIMATE DEHYDROGENASE"/>
    <property type="match status" value="1"/>
</dbReference>
<dbReference type="Gene3D" id="3.40.50.10860">
    <property type="entry name" value="Leucine Dehydrogenase, chain A, domain 1"/>
    <property type="match status" value="1"/>
</dbReference>
<dbReference type="GO" id="GO:0019632">
    <property type="term" value="P:shikimate metabolic process"/>
    <property type="evidence" value="ECO:0007669"/>
    <property type="project" value="TreeGrafter"/>
</dbReference>
<dbReference type="InterPro" id="IPR036291">
    <property type="entry name" value="NAD(P)-bd_dom_sf"/>
</dbReference>
<dbReference type="Proteomes" id="UP000244193">
    <property type="component" value="Chromosome"/>
</dbReference>
<dbReference type="InterPro" id="IPR013708">
    <property type="entry name" value="Shikimate_DH-bd_N"/>
</dbReference>
<sequence>MSDFRQFGLIGRNIDYSFSKSYFTEKFLSEGLEGNTYQNFDIPDITDFQDVIENNPDLSGLNVTIPYKSSVIPFLDKLSKKANAIGAVNTIKFTKKGKLKGYNTDWYGFTKSIEPLLKPEHQKALILGTGGAAKAVSFALENLGIGHVFVSRNEGPNTITYEQVSPYMMGEYLLVIHCTPLGTSPEVDKYPNIPYDCFTPSHIAYDLIYNPSETTFLRKAAAFGAVTKNGYDMLVFQAEKAWEIWNS</sequence>
<evidence type="ECO:0000256" key="1">
    <source>
        <dbReference type="ARBA" id="ARBA00004871"/>
    </source>
</evidence>
<evidence type="ECO:0000256" key="2">
    <source>
        <dbReference type="ARBA" id="ARBA00023002"/>
    </source>
</evidence>
<dbReference type="Pfam" id="PF08501">
    <property type="entry name" value="Shikimate_dh_N"/>
    <property type="match status" value="1"/>
</dbReference>
<dbReference type="OrthoDB" id="9792692at2"/>
<dbReference type="GO" id="GO:0005829">
    <property type="term" value="C:cytosol"/>
    <property type="evidence" value="ECO:0007669"/>
    <property type="project" value="TreeGrafter"/>
</dbReference>
<feature type="domain" description="Shikimate dehydrogenase substrate binding N-terminal" evidence="4">
    <location>
        <begin position="9"/>
        <end position="91"/>
    </location>
</feature>
<keyword evidence="3" id="KW-0028">Amino-acid biosynthesis</keyword>
<dbReference type="GO" id="GO:0009423">
    <property type="term" value="P:chorismate biosynthetic process"/>
    <property type="evidence" value="ECO:0007669"/>
    <property type="project" value="TreeGrafter"/>
</dbReference>
<proteinExistence type="predicted"/>
<dbReference type="AlphaFoldDB" id="A0A2S0RJ59"/>
<dbReference type="Gene3D" id="3.40.50.720">
    <property type="entry name" value="NAD(P)-binding Rossmann-like Domain"/>
    <property type="match status" value="1"/>
</dbReference>
<keyword evidence="3" id="KW-0057">Aromatic amino acid biosynthesis</keyword>
<evidence type="ECO:0000259" key="4">
    <source>
        <dbReference type="Pfam" id="PF08501"/>
    </source>
</evidence>
<dbReference type="InterPro" id="IPR046346">
    <property type="entry name" value="Aminoacid_DH-like_N_sf"/>
</dbReference>
<protein>
    <submittedName>
        <fullName evidence="5">Shikimate dehydrogenase</fullName>
        <ecNumber evidence="5">1.1.1.25</ecNumber>
    </submittedName>
</protein>
<evidence type="ECO:0000313" key="6">
    <source>
        <dbReference type="Proteomes" id="UP000244193"/>
    </source>
</evidence>
<dbReference type="KEGG" id="fmg:HYN48_14785"/>
<comment type="pathway">
    <text evidence="1">Metabolic intermediate biosynthesis; chorismate biosynthesis; chorismate from D-erythrose 4-phosphate and phosphoenolpyruvate: step 4/7.</text>
</comment>
<organism evidence="5 6">
    <name type="scientific">Flavobacterium magnum</name>
    <dbReference type="NCBI Taxonomy" id="2162713"/>
    <lineage>
        <taxon>Bacteria</taxon>
        <taxon>Pseudomonadati</taxon>
        <taxon>Bacteroidota</taxon>
        <taxon>Flavobacteriia</taxon>
        <taxon>Flavobacteriales</taxon>
        <taxon>Flavobacteriaceae</taxon>
        <taxon>Flavobacterium</taxon>
    </lineage>
</organism>
<dbReference type="GO" id="GO:0009073">
    <property type="term" value="P:aromatic amino acid family biosynthetic process"/>
    <property type="evidence" value="ECO:0007669"/>
    <property type="project" value="UniProtKB-KW"/>
</dbReference>
<gene>
    <name evidence="5" type="primary">aroE</name>
    <name evidence="5" type="ORF">HYN48_14785</name>
</gene>
<dbReference type="GO" id="GO:0050661">
    <property type="term" value="F:NADP binding"/>
    <property type="evidence" value="ECO:0007669"/>
    <property type="project" value="TreeGrafter"/>
</dbReference>
<keyword evidence="2 5" id="KW-0560">Oxidoreductase</keyword>
<dbReference type="SUPFAM" id="SSF51735">
    <property type="entry name" value="NAD(P)-binding Rossmann-fold domains"/>
    <property type="match status" value="1"/>
</dbReference>
<dbReference type="CDD" id="cd01065">
    <property type="entry name" value="NAD_bind_Shikimate_DH"/>
    <property type="match status" value="1"/>
</dbReference>
<evidence type="ECO:0000313" key="5">
    <source>
        <dbReference type="EMBL" id="AWA31258.1"/>
    </source>
</evidence>
<keyword evidence="6" id="KW-1185">Reference proteome</keyword>
<dbReference type="RefSeq" id="WP_108373098.1">
    <property type="nucleotide sequence ID" value="NZ_CP028811.1"/>
</dbReference>
<evidence type="ECO:0000256" key="3">
    <source>
        <dbReference type="ARBA" id="ARBA00023141"/>
    </source>
</evidence>
<reference evidence="5 6" key="1">
    <citation type="submission" date="2018-04" db="EMBL/GenBank/DDBJ databases">
        <title>Genome sequencing of Flavobacterium sp. HYN0048.</title>
        <authorList>
            <person name="Yi H."/>
            <person name="Baek C."/>
        </authorList>
    </citation>
    <scope>NUCLEOTIDE SEQUENCE [LARGE SCALE GENOMIC DNA]</scope>
    <source>
        <strain evidence="5 6">HYN0048</strain>
    </source>
</reference>
<dbReference type="EC" id="1.1.1.25" evidence="5"/>
<accession>A0A2S0RJ59</accession>
<dbReference type="PANTHER" id="PTHR21089:SF1">
    <property type="entry name" value="BIFUNCTIONAL 3-DEHYDROQUINATE DEHYDRATASE_SHIKIMATE DEHYDROGENASE, CHLOROPLASTIC"/>
    <property type="match status" value="1"/>
</dbReference>
<dbReference type="EMBL" id="CP028811">
    <property type="protein sequence ID" value="AWA31258.1"/>
    <property type="molecule type" value="Genomic_DNA"/>
</dbReference>
<dbReference type="InterPro" id="IPR022893">
    <property type="entry name" value="Shikimate_DH_fam"/>
</dbReference>
<dbReference type="SUPFAM" id="SSF53223">
    <property type="entry name" value="Aminoacid dehydrogenase-like, N-terminal domain"/>
    <property type="match status" value="1"/>
</dbReference>
<name>A0A2S0RJ59_9FLAO</name>
<dbReference type="GO" id="GO:0004764">
    <property type="term" value="F:shikimate 3-dehydrogenase (NADP+) activity"/>
    <property type="evidence" value="ECO:0007669"/>
    <property type="project" value="UniProtKB-EC"/>
</dbReference>